<dbReference type="CDD" id="cd02947">
    <property type="entry name" value="TRX_family"/>
    <property type="match status" value="1"/>
</dbReference>
<gene>
    <name evidence="1" type="ORF">E0F66_08470</name>
</gene>
<sequence length="124" mass="13716">MRPKEKETSMTFEEIVANFIPSSVAEVTSAIASGKDMIVFLGRSSCPYCRRFAPKLAQAATDNQKDVYFVDSENAADAAELAAFRENYQLVTVPALLVSYDQHQRAVCDSSLTPDDILAFLTRE</sequence>
<dbReference type="Proteomes" id="UP000324058">
    <property type="component" value="Unassembled WGS sequence"/>
</dbReference>
<dbReference type="InterPro" id="IPR013766">
    <property type="entry name" value="Thioredoxin_domain"/>
</dbReference>
<accession>A0A5S4TIK7</accession>
<dbReference type="InterPro" id="IPR036249">
    <property type="entry name" value="Thioredoxin-like_sf"/>
</dbReference>
<evidence type="ECO:0000313" key="1">
    <source>
        <dbReference type="EMBL" id="TYK98885.1"/>
    </source>
</evidence>
<organism evidence="1 2">
    <name type="scientific">Streptococcus pyogenes</name>
    <dbReference type="NCBI Taxonomy" id="1314"/>
    <lineage>
        <taxon>Bacteria</taxon>
        <taxon>Bacillati</taxon>
        <taxon>Bacillota</taxon>
        <taxon>Bacilli</taxon>
        <taxon>Lactobacillales</taxon>
        <taxon>Streptococcaceae</taxon>
        <taxon>Streptococcus</taxon>
    </lineage>
</organism>
<dbReference type="RefSeq" id="WP_011106906.1">
    <property type="nucleotide sequence ID" value="NZ_AP014596.1"/>
</dbReference>
<reference evidence="1 2" key="1">
    <citation type="submission" date="2019-02" db="EMBL/GenBank/DDBJ databases">
        <title>Novel genomic isolates of S. pyogenes and S. dysgalactiae subsp. equisimilis associated to necrotising fasciitis (NSTI).</title>
        <authorList>
            <person name="Barrantes I."/>
        </authorList>
    </citation>
    <scope>NUCLEOTIDE SEQUENCE [LARGE SCALE GENOMIC DNA]</scope>
    <source>
        <strain evidence="1 2">SPY2028</strain>
    </source>
</reference>
<dbReference type="InterPro" id="IPR046698">
    <property type="entry name" value="PedC-like"/>
</dbReference>
<dbReference type="PROSITE" id="PS51352">
    <property type="entry name" value="THIOREDOXIN_2"/>
    <property type="match status" value="1"/>
</dbReference>
<dbReference type="STRING" id="1314.SD89_08800"/>
<dbReference type="Gene3D" id="3.40.30.10">
    <property type="entry name" value="Glutaredoxin"/>
    <property type="match status" value="1"/>
</dbReference>
<name>A0A5S4TIK7_STRPY</name>
<protein>
    <submittedName>
        <fullName evidence="1">Thiol reductase thioredoxin</fullName>
    </submittedName>
</protein>
<dbReference type="EMBL" id="SJLL01000009">
    <property type="protein sequence ID" value="TYK98885.1"/>
    <property type="molecule type" value="Genomic_DNA"/>
</dbReference>
<dbReference type="AlphaFoldDB" id="A0A5S4TIK7"/>
<proteinExistence type="predicted"/>
<evidence type="ECO:0000313" key="2">
    <source>
        <dbReference type="Proteomes" id="UP000324058"/>
    </source>
</evidence>
<dbReference type="OrthoDB" id="9792987at2"/>
<dbReference type="Pfam" id="PF20207">
    <property type="entry name" value="DUF6568"/>
    <property type="match status" value="1"/>
</dbReference>
<dbReference type="SUPFAM" id="SSF52833">
    <property type="entry name" value="Thioredoxin-like"/>
    <property type="match status" value="1"/>
</dbReference>
<comment type="caution">
    <text evidence="1">The sequence shown here is derived from an EMBL/GenBank/DDBJ whole genome shotgun (WGS) entry which is preliminary data.</text>
</comment>